<protein>
    <submittedName>
        <fullName evidence="1">Uncharacterized protein</fullName>
    </submittedName>
</protein>
<dbReference type="Proteomes" id="UP000724874">
    <property type="component" value="Unassembled WGS sequence"/>
</dbReference>
<evidence type="ECO:0000313" key="2">
    <source>
        <dbReference type="Proteomes" id="UP000724874"/>
    </source>
</evidence>
<reference evidence="1" key="1">
    <citation type="submission" date="2020-11" db="EMBL/GenBank/DDBJ databases">
        <authorList>
            <consortium name="DOE Joint Genome Institute"/>
            <person name="Ahrendt S."/>
            <person name="Riley R."/>
            <person name="Andreopoulos W."/>
            <person name="LaButti K."/>
            <person name="Pangilinan J."/>
            <person name="Ruiz-duenas F.J."/>
            <person name="Barrasa J.M."/>
            <person name="Sanchez-Garcia M."/>
            <person name="Camarero S."/>
            <person name="Miyauchi S."/>
            <person name="Serrano A."/>
            <person name="Linde D."/>
            <person name="Babiker R."/>
            <person name="Drula E."/>
            <person name="Ayuso-Fernandez I."/>
            <person name="Pacheco R."/>
            <person name="Padilla G."/>
            <person name="Ferreira P."/>
            <person name="Barriuso J."/>
            <person name="Kellner H."/>
            <person name="Castanera R."/>
            <person name="Alfaro M."/>
            <person name="Ramirez L."/>
            <person name="Pisabarro A.G."/>
            <person name="Kuo A."/>
            <person name="Tritt A."/>
            <person name="Lipzen A."/>
            <person name="He G."/>
            <person name="Yan M."/>
            <person name="Ng V."/>
            <person name="Cullen D."/>
            <person name="Martin F."/>
            <person name="Rosso M.-N."/>
            <person name="Henrissat B."/>
            <person name="Hibbett D."/>
            <person name="Martinez A.T."/>
            <person name="Grigoriev I.V."/>
        </authorList>
    </citation>
    <scope>NUCLEOTIDE SEQUENCE</scope>
    <source>
        <strain evidence="1">AH 44721</strain>
    </source>
</reference>
<name>A0A9P5TUL5_GYMJU</name>
<sequence>MSNESHAVPSATPVAETDMHTWGKVKTGPKSWPADFHAIDITNCLQEIESSDHKETVQVIFKQHFVLPFRSSTFYDHQDHWKRASLATKDAFMLAGQTEARLWVHFMAANPACDAALKAAHQWIARSMILDDKGDESREISLDESSGRE</sequence>
<proteinExistence type="predicted"/>
<dbReference type="EMBL" id="JADNYJ010000002">
    <property type="protein sequence ID" value="KAF8913257.1"/>
    <property type="molecule type" value="Genomic_DNA"/>
</dbReference>
<evidence type="ECO:0000313" key="1">
    <source>
        <dbReference type="EMBL" id="KAF8913257.1"/>
    </source>
</evidence>
<accession>A0A9P5TUL5</accession>
<comment type="caution">
    <text evidence="1">The sequence shown here is derived from an EMBL/GenBank/DDBJ whole genome shotgun (WGS) entry which is preliminary data.</text>
</comment>
<dbReference type="OrthoDB" id="2912221at2759"/>
<gene>
    <name evidence="1" type="ORF">CPB84DRAFT_1841655</name>
</gene>
<organism evidence="1 2">
    <name type="scientific">Gymnopilus junonius</name>
    <name type="common">Spectacular rustgill mushroom</name>
    <name type="synonym">Gymnopilus spectabilis subsp. junonius</name>
    <dbReference type="NCBI Taxonomy" id="109634"/>
    <lineage>
        <taxon>Eukaryota</taxon>
        <taxon>Fungi</taxon>
        <taxon>Dikarya</taxon>
        <taxon>Basidiomycota</taxon>
        <taxon>Agaricomycotina</taxon>
        <taxon>Agaricomycetes</taxon>
        <taxon>Agaricomycetidae</taxon>
        <taxon>Agaricales</taxon>
        <taxon>Agaricineae</taxon>
        <taxon>Hymenogastraceae</taxon>
        <taxon>Gymnopilus</taxon>
    </lineage>
</organism>
<keyword evidence="2" id="KW-1185">Reference proteome</keyword>
<dbReference type="AlphaFoldDB" id="A0A9P5TUL5"/>